<gene>
    <name evidence="8" type="ORF">PRZ48_000620</name>
</gene>
<feature type="compositionally biased region" description="Basic and acidic residues" evidence="5">
    <location>
        <begin position="275"/>
        <end position="284"/>
    </location>
</feature>
<evidence type="ECO:0000256" key="3">
    <source>
        <dbReference type="ARBA" id="ARBA00022989"/>
    </source>
</evidence>
<keyword evidence="4 6" id="KW-0472">Membrane</keyword>
<feature type="chain" id="PRO_5045123954" evidence="7">
    <location>
        <begin position="17"/>
        <end position="296"/>
    </location>
</feature>
<dbReference type="EMBL" id="JAXOVC010000001">
    <property type="protein sequence ID" value="KAK4506887.1"/>
    <property type="molecule type" value="Genomic_DNA"/>
</dbReference>
<feature type="transmembrane region" description="Helical" evidence="6">
    <location>
        <begin position="196"/>
        <end position="223"/>
    </location>
</feature>
<feature type="signal peptide" evidence="7">
    <location>
        <begin position="1"/>
        <end position="16"/>
    </location>
</feature>
<accession>A0ABR0EZG7</accession>
<keyword evidence="2 6" id="KW-0812">Transmembrane</keyword>
<comment type="caution">
    <text evidence="8">The sequence shown here is derived from an EMBL/GenBank/DDBJ whole genome shotgun (WGS) entry which is preliminary data.</text>
</comment>
<protein>
    <submittedName>
        <fullName evidence="8">Uncharacterized protein</fullName>
    </submittedName>
</protein>
<comment type="subcellular location">
    <subcellularLocation>
        <location evidence="1">Membrane</location>
        <topology evidence="1">Single-pass membrane protein</topology>
    </subcellularLocation>
</comment>
<sequence>MRLLLPTLAFAALSLAEYQEFFFTANGTCPGLAWDCAAGGMLAACAYDSTVDKTYCCGGAAQGTCRINSPDCLGSDGGPSSTQQLCSVGDTNWCCLKDAEVCTPKQGQINVCIATQPDTIANVSQELLNDTYSSLTSAAPSATTFSFDAASLVARALSTSSSIVASSQAATTTSATVSSSAASATSSSSSSESSSLSGGAIAGIVIGCVFGIAAILIVGFLLFRRRRNNRGGATNEASYTSVPRQSTEKREVDMAKGPSGAYELPSPNRPPAELDVGHEPRELPGGRGVPSELPGH</sequence>
<evidence type="ECO:0000256" key="4">
    <source>
        <dbReference type="ARBA" id="ARBA00023136"/>
    </source>
</evidence>
<dbReference type="InterPro" id="IPR051694">
    <property type="entry name" value="Immunoregulatory_rcpt-like"/>
</dbReference>
<evidence type="ECO:0000313" key="8">
    <source>
        <dbReference type="EMBL" id="KAK4506887.1"/>
    </source>
</evidence>
<evidence type="ECO:0000256" key="5">
    <source>
        <dbReference type="SAM" id="MobiDB-lite"/>
    </source>
</evidence>
<evidence type="ECO:0000256" key="7">
    <source>
        <dbReference type="SAM" id="SignalP"/>
    </source>
</evidence>
<feature type="compositionally biased region" description="Polar residues" evidence="5">
    <location>
        <begin position="235"/>
        <end position="245"/>
    </location>
</feature>
<evidence type="ECO:0000256" key="2">
    <source>
        <dbReference type="ARBA" id="ARBA00022692"/>
    </source>
</evidence>
<organism evidence="8 9">
    <name type="scientific">Zasmidium cellare</name>
    <name type="common">Wine cellar mold</name>
    <name type="synonym">Racodium cellare</name>
    <dbReference type="NCBI Taxonomy" id="395010"/>
    <lineage>
        <taxon>Eukaryota</taxon>
        <taxon>Fungi</taxon>
        <taxon>Dikarya</taxon>
        <taxon>Ascomycota</taxon>
        <taxon>Pezizomycotina</taxon>
        <taxon>Dothideomycetes</taxon>
        <taxon>Dothideomycetidae</taxon>
        <taxon>Mycosphaerellales</taxon>
        <taxon>Mycosphaerellaceae</taxon>
        <taxon>Zasmidium</taxon>
    </lineage>
</organism>
<keyword evidence="7" id="KW-0732">Signal</keyword>
<keyword evidence="9" id="KW-1185">Reference proteome</keyword>
<proteinExistence type="predicted"/>
<feature type="region of interest" description="Disordered" evidence="5">
    <location>
        <begin position="176"/>
        <end position="195"/>
    </location>
</feature>
<name>A0ABR0EZG7_ZASCE</name>
<dbReference type="Proteomes" id="UP001305779">
    <property type="component" value="Unassembled WGS sequence"/>
</dbReference>
<feature type="region of interest" description="Disordered" evidence="5">
    <location>
        <begin position="232"/>
        <end position="296"/>
    </location>
</feature>
<evidence type="ECO:0000256" key="6">
    <source>
        <dbReference type="SAM" id="Phobius"/>
    </source>
</evidence>
<evidence type="ECO:0000256" key="1">
    <source>
        <dbReference type="ARBA" id="ARBA00004167"/>
    </source>
</evidence>
<keyword evidence="3 6" id="KW-1133">Transmembrane helix</keyword>
<reference evidence="8 9" key="1">
    <citation type="journal article" date="2023" name="G3 (Bethesda)">
        <title>A chromosome-level genome assembly of Zasmidium syzygii isolated from banana leaves.</title>
        <authorList>
            <person name="van Westerhoven A.C."/>
            <person name="Mehrabi R."/>
            <person name="Talebi R."/>
            <person name="Steentjes M.B.F."/>
            <person name="Corcolon B."/>
            <person name="Chong P.A."/>
            <person name="Kema G.H.J."/>
            <person name="Seidl M.F."/>
        </authorList>
    </citation>
    <scope>NUCLEOTIDE SEQUENCE [LARGE SCALE GENOMIC DNA]</scope>
    <source>
        <strain evidence="8 9">P124</strain>
    </source>
</reference>
<evidence type="ECO:0000313" key="9">
    <source>
        <dbReference type="Proteomes" id="UP001305779"/>
    </source>
</evidence>
<dbReference type="PANTHER" id="PTHR15549">
    <property type="entry name" value="PAIRED IMMUNOGLOBULIN-LIKE TYPE 2 RECEPTOR"/>
    <property type="match status" value="1"/>
</dbReference>